<dbReference type="Pfam" id="PF00071">
    <property type="entry name" value="Ras"/>
    <property type="match status" value="1"/>
</dbReference>
<dbReference type="OrthoDB" id="25896at2759"/>
<dbReference type="InterPro" id="IPR005225">
    <property type="entry name" value="Small_GTP-bd"/>
</dbReference>
<dbReference type="GO" id="GO:0005525">
    <property type="term" value="F:GTP binding"/>
    <property type="evidence" value="ECO:0007669"/>
    <property type="project" value="InterPro"/>
</dbReference>
<dbReference type="SUPFAM" id="SSF52540">
    <property type="entry name" value="P-loop containing nucleoside triphosphate hydrolases"/>
    <property type="match status" value="1"/>
</dbReference>
<keyword evidence="5" id="KW-1185">Reference proteome</keyword>
<reference evidence="4" key="1">
    <citation type="submission" date="2021-03" db="EMBL/GenBank/DDBJ databases">
        <title>Comparative genomics and phylogenomic investigation of the class Geoglossomycetes provide insights into ecological specialization and systematics.</title>
        <authorList>
            <person name="Melie T."/>
            <person name="Pirro S."/>
            <person name="Miller A.N."/>
            <person name="Quandt A."/>
        </authorList>
    </citation>
    <scope>NUCLEOTIDE SEQUENCE</scope>
    <source>
        <strain evidence="4">GBOQ0MN5Z8</strain>
    </source>
</reference>
<gene>
    <name evidence="4" type="ORF">FGG08_002032</name>
</gene>
<feature type="compositionally biased region" description="Basic and acidic residues" evidence="1">
    <location>
        <begin position="460"/>
        <end position="469"/>
    </location>
</feature>
<proteinExistence type="predicted"/>
<organism evidence="4 5">
    <name type="scientific">Glutinoglossum americanum</name>
    <dbReference type="NCBI Taxonomy" id="1670608"/>
    <lineage>
        <taxon>Eukaryota</taxon>
        <taxon>Fungi</taxon>
        <taxon>Dikarya</taxon>
        <taxon>Ascomycota</taxon>
        <taxon>Pezizomycotina</taxon>
        <taxon>Geoglossomycetes</taxon>
        <taxon>Geoglossales</taxon>
        <taxon>Geoglossaceae</taxon>
        <taxon>Glutinoglossum</taxon>
    </lineage>
</organism>
<comment type="caution">
    <text evidence="4">The sequence shown here is derived from an EMBL/GenBank/DDBJ whole genome shotgun (WGS) entry which is preliminary data.</text>
</comment>
<dbReference type="SMART" id="SM00174">
    <property type="entry name" value="RHO"/>
    <property type="match status" value="1"/>
</dbReference>
<feature type="region of interest" description="Disordered" evidence="1">
    <location>
        <begin position="410"/>
        <end position="469"/>
    </location>
</feature>
<dbReference type="Gene3D" id="3.40.50.300">
    <property type="entry name" value="P-loop containing nucleotide triphosphate hydrolases"/>
    <property type="match status" value="1"/>
</dbReference>
<dbReference type="SMART" id="SM00173">
    <property type="entry name" value="RAS"/>
    <property type="match status" value="1"/>
</dbReference>
<evidence type="ECO:0000259" key="3">
    <source>
        <dbReference type="SMART" id="SM01042"/>
    </source>
</evidence>
<feature type="transmembrane region" description="Helical" evidence="2">
    <location>
        <begin position="497"/>
        <end position="518"/>
    </location>
</feature>
<feature type="domain" description="Brl1/Brr6" evidence="3">
    <location>
        <begin position="491"/>
        <end position="624"/>
    </location>
</feature>
<keyword evidence="2" id="KW-1133">Transmembrane helix</keyword>
<dbReference type="SMART" id="SM00175">
    <property type="entry name" value="RAB"/>
    <property type="match status" value="1"/>
</dbReference>
<dbReference type="AlphaFoldDB" id="A0A9P8IFY4"/>
<feature type="region of interest" description="Disordered" evidence="1">
    <location>
        <begin position="329"/>
        <end position="370"/>
    </location>
</feature>
<evidence type="ECO:0000256" key="1">
    <source>
        <dbReference type="SAM" id="MobiDB-lite"/>
    </source>
</evidence>
<dbReference type="PROSITE" id="PS51420">
    <property type="entry name" value="RHO"/>
    <property type="match status" value="1"/>
</dbReference>
<keyword evidence="2" id="KW-0472">Membrane</keyword>
<accession>A0A9P8IFY4</accession>
<dbReference type="InterPro" id="IPR027417">
    <property type="entry name" value="P-loop_NTPase"/>
</dbReference>
<dbReference type="NCBIfam" id="TIGR00231">
    <property type="entry name" value="small_GTP"/>
    <property type="match status" value="1"/>
</dbReference>
<dbReference type="PROSITE" id="PS51419">
    <property type="entry name" value="RAB"/>
    <property type="match status" value="1"/>
</dbReference>
<dbReference type="GO" id="GO:0003924">
    <property type="term" value="F:GTPase activity"/>
    <property type="evidence" value="ECO:0007669"/>
    <property type="project" value="InterPro"/>
</dbReference>
<dbReference type="SMART" id="SM01042">
    <property type="entry name" value="Brr6_like_C_C"/>
    <property type="match status" value="1"/>
</dbReference>
<feature type="transmembrane region" description="Helical" evidence="2">
    <location>
        <begin position="602"/>
        <end position="621"/>
    </location>
</feature>
<evidence type="ECO:0000256" key="2">
    <source>
        <dbReference type="SAM" id="Phobius"/>
    </source>
</evidence>
<dbReference type="PANTHER" id="PTHR28136">
    <property type="entry name" value="NUCLEUS EXPORT PROTEIN BRR6"/>
    <property type="match status" value="1"/>
</dbReference>
<sequence length="677" mass="74395">MNDLEAKIVVLGSQGVGKTSLVLRYVKNAFSPSSTHSTIGASFLTKRVVDDDTNTVVRLQIWDTAGQERFRSISKLYYRGANAGVLCYDITDEESFEEMGRWLVELKKNLSNDVVLHVVGTKSDLVQTDPNLRAVPFERCIAYVADHLYPSASTPPGTTVNGAASPGSKRSSGFWGQDIGWDTCHEISAKDGEGVEEVFRVITRKLVEQRNKRLEAEIAAEAGLTPGADYANGGSGYFDGRGVDGVGTFKVGHGDKRKSWLGFPQGVGIWETGGGQETDGETQDVRKKGTHNVFESPVKPQPPTSALQNFSFSTPSVARLPNAFQGNPAFTTPRKFDTDMFSSGAENPSSPYNAETEDTPEAPSKGGTIKGITAMTPFTGAPLDGIPSSTLSKKSGKWWVASPGRGEVRRGKFADTIGRVRKRPRVGGDREIRSGRRDGYDSETSSDENINQPRYSRRGHTADKRPRGDSHHPIASFFSWMEAHPGLPHVLITYFQLFWNILIVFYILYLAYGFVTAIRSDVLNKSNEASADLLIEIAGCAKNFIDNKCDRGKRLPALEGSCNRWELCMNQNPQKVDQAKISALTFAEIFNSLIEPISYKSMFFMVIMTFGFVALSNFGIIQMRNKATPLHYMHPAPPAQRHPSEHQYPPFNSHMGPPGPSMAVGAGEMPRGQLSFR</sequence>
<evidence type="ECO:0000313" key="4">
    <source>
        <dbReference type="EMBL" id="KAH0543716.1"/>
    </source>
</evidence>
<dbReference type="CDD" id="cd00154">
    <property type="entry name" value="Rab"/>
    <property type="match status" value="1"/>
</dbReference>
<dbReference type="InterPro" id="IPR040202">
    <property type="entry name" value="Brl1/Brr6"/>
</dbReference>
<dbReference type="InterPro" id="IPR001806">
    <property type="entry name" value="Small_GTPase"/>
</dbReference>
<name>A0A9P8IFY4_9PEZI</name>
<dbReference type="PANTHER" id="PTHR28136:SF1">
    <property type="entry name" value="NUCLEUS EXPORT PROTEIN BRL1"/>
    <property type="match status" value="1"/>
</dbReference>
<dbReference type="PROSITE" id="PS51417">
    <property type="entry name" value="ARF"/>
    <property type="match status" value="1"/>
</dbReference>
<protein>
    <recommendedName>
        <fullName evidence="3">Brl1/Brr6 domain-containing protein</fullName>
    </recommendedName>
</protein>
<dbReference type="Proteomes" id="UP000698800">
    <property type="component" value="Unassembled WGS sequence"/>
</dbReference>
<feature type="compositionally biased region" description="Polar residues" evidence="1">
    <location>
        <begin position="340"/>
        <end position="353"/>
    </location>
</feature>
<dbReference type="GO" id="GO:0055088">
    <property type="term" value="P:lipid homeostasis"/>
    <property type="evidence" value="ECO:0007669"/>
    <property type="project" value="InterPro"/>
</dbReference>
<dbReference type="InterPro" id="IPR018767">
    <property type="entry name" value="Brl1/Brr6_dom"/>
</dbReference>
<dbReference type="PRINTS" id="PR00449">
    <property type="entry name" value="RASTRNSFRMNG"/>
</dbReference>
<feature type="compositionally biased region" description="Basic and acidic residues" evidence="1">
    <location>
        <begin position="426"/>
        <end position="440"/>
    </location>
</feature>
<dbReference type="GO" id="GO:0006998">
    <property type="term" value="P:nuclear envelope organization"/>
    <property type="evidence" value="ECO:0007669"/>
    <property type="project" value="InterPro"/>
</dbReference>
<dbReference type="GO" id="GO:0031965">
    <property type="term" value="C:nuclear membrane"/>
    <property type="evidence" value="ECO:0007669"/>
    <property type="project" value="InterPro"/>
</dbReference>
<dbReference type="Pfam" id="PF10104">
    <property type="entry name" value="Brr6_like_C_C"/>
    <property type="match status" value="1"/>
</dbReference>
<keyword evidence="2" id="KW-0812">Transmembrane</keyword>
<dbReference type="FunFam" id="3.40.50.300:FF:001447">
    <property type="entry name" value="Ras-related protein Rab-1B"/>
    <property type="match status" value="1"/>
</dbReference>
<evidence type="ECO:0000313" key="5">
    <source>
        <dbReference type="Proteomes" id="UP000698800"/>
    </source>
</evidence>
<dbReference type="PROSITE" id="PS51421">
    <property type="entry name" value="RAS"/>
    <property type="match status" value="1"/>
</dbReference>
<dbReference type="EMBL" id="JAGHQL010000028">
    <property type="protein sequence ID" value="KAH0543716.1"/>
    <property type="molecule type" value="Genomic_DNA"/>
</dbReference>